<accession>A0AAD3CJB6</accession>
<comment type="caution">
    <text evidence="1">The sequence shown here is derived from an EMBL/GenBank/DDBJ whole genome shotgun (WGS) entry which is preliminary data.</text>
</comment>
<protein>
    <submittedName>
        <fullName evidence="1">Uncharacterized protein</fullName>
    </submittedName>
</protein>
<dbReference type="Proteomes" id="UP001054902">
    <property type="component" value="Unassembled WGS sequence"/>
</dbReference>
<dbReference type="AlphaFoldDB" id="A0AAD3CJB6"/>
<organism evidence="1 2">
    <name type="scientific">Chaetoceros tenuissimus</name>
    <dbReference type="NCBI Taxonomy" id="426638"/>
    <lineage>
        <taxon>Eukaryota</taxon>
        <taxon>Sar</taxon>
        <taxon>Stramenopiles</taxon>
        <taxon>Ochrophyta</taxon>
        <taxon>Bacillariophyta</taxon>
        <taxon>Coscinodiscophyceae</taxon>
        <taxon>Chaetocerotophycidae</taxon>
        <taxon>Chaetocerotales</taxon>
        <taxon>Chaetocerotaceae</taxon>
        <taxon>Chaetoceros</taxon>
    </lineage>
</organism>
<sequence length="252" mass="28269">MFDTLLDKVEEDFGEDHLEFATVSYELGHALYLNFNSGHDDREKEIVLEDSLSLMAKAVKILYTHLETSKEADTSQIVWIKEQLPRMLVGIGSVFSFMGKHAEAIDSCLNADPFRQEASDALKKENTIGSLRAKRLSVEVHVLIAGELLECDFSKDVIVEDTNHVIVKAKEIRGLAQNYYDQAKKLFQDVVYMMANLGATGKGDKSCLQSEKVDICHLATMLMEAGMSLAQRVDEDIELDGKMKSKKARTMK</sequence>
<evidence type="ECO:0000313" key="1">
    <source>
        <dbReference type="EMBL" id="GFH46946.1"/>
    </source>
</evidence>
<gene>
    <name evidence="1" type="ORF">CTEN210_03421</name>
</gene>
<name>A0AAD3CJB6_9STRA</name>
<proteinExistence type="predicted"/>
<reference evidence="1 2" key="1">
    <citation type="journal article" date="2021" name="Sci. Rep.">
        <title>The genome of the diatom Chaetoceros tenuissimus carries an ancient integrated fragment of an extant virus.</title>
        <authorList>
            <person name="Hongo Y."/>
            <person name="Kimura K."/>
            <person name="Takaki Y."/>
            <person name="Yoshida Y."/>
            <person name="Baba S."/>
            <person name="Kobayashi G."/>
            <person name="Nagasaki K."/>
            <person name="Hano T."/>
            <person name="Tomaru Y."/>
        </authorList>
    </citation>
    <scope>NUCLEOTIDE SEQUENCE [LARGE SCALE GENOMIC DNA]</scope>
    <source>
        <strain evidence="1 2">NIES-3715</strain>
    </source>
</reference>
<keyword evidence="2" id="KW-1185">Reference proteome</keyword>
<evidence type="ECO:0000313" key="2">
    <source>
        <dbReference type="Proteomes" id="UP001054902"/>
    </source>
</evidence>
<dbReference type="EMBL" id="BLLK01000022">
    <property type="protein sequence ID" value="GFH46946.1"/>
    <property type="molecule type" value="Genomic_DNA"/>
</dbReference>